<accession>A0ABS5DYK0</accession>
<keyword evidence="6 9" id="KW-0472">Membrane</keyword>
<dbReference type="PANTHER" id="PTHR21248">
    <property type="entry name" value="CARDIOLIPIN SYNTHASE"/>
    <property type="match status" value="1"/>
</dbReference>
<dbReference type="PIRSF" id="PIRSF000850">
    <property type="entry name" value="Phospholipase_D_PSS"/>
    <property type="match status" value="1"/>
</dbReference>
<dbReference type="Proteomes" id="UP000672097">
    <property type="component" value="Unassembled WGS sequence"/>
</dbReference>
<evidence type="ECO:0000256" key="4">
    <source>
        <dbReference type="ARBA" id="ARBA00022737"/>
    </source>
</evidence>
<keyword evidence="2 9" id="KW-0444">Lipid biosynthesis</keyword>
<feature type="active site" evidence="9">
    <location>
        <position position="345"/>
    </location>
</feature>
<keyword evidence="1 9" id="KW-1003">Cell membrane</keyword>
<dbReference type="HAMAP" id="MF_01917">
    <property type="entry name" value="Cardiolipin_synth_ClsB"/>
    <property type="match status" value="1"/>
</dbReference>
<feature type="active site" evidence="9">
    <location>
        <position position="136"/>
    </location>
</feature>
<evidence type="ECO:0000256" key="5">
    <source>
        <dbReference type="ARBA" id="ARBA00023098"/>
    </source>
</evidence>
<comment type="caution">
    <text evidence="11">The sequence shown here is derived from an EMBL/GenBank/DDBJ whole genome shotgun (WGS) entry which is preliminary data.</text>
</comment>
<dbReference type="CDD" id="cd09159">
    <property type="entry name" value="PLDc_ybhO_like_2"/>
    <property type="match status" value="1"/>
</dbReference>
<sequence>MAAPPPLAFAGTAAKLKAWRSGEPLRWLGGNQVRLLRGGDALFPAMIEAIAQARDSVWLATYIFHDDPQAEALAQALAAAAQRGVAVKVVVDGFGSNRSLEQVQTWLLPAGVSLTVFRPLTRWWNWLQPGQLRRLHQKLCVVDDVLGFVGGINVIGDRLDMNHGPTEEPRLDFAVAVRGPLVADISQATRSVWTRAAMGQQWRQEVQAVWRGAEPVKAARELWREWRRSSRQRPAPLAAEAEQPMRAALVVRDNLRQRRSIERAYIEAIQGARSRVDLVTPYFYPGQNFRRALIAAARRGAQVRLILQGKVDYRIAGMAARVLYNELLAEGVEIYEYMPAFLHAKVAVVDDNWATVGSSNIDPLSLLLNLEANVVVQDAAFAREVCTELAQARAASRQVLPGSYAPGPAAVLGRALVAWLAHWYLRMAGLSGRY</sequence>
<dbReference type="Gene3D" id="3.30.870.10">
    <property type="entry name" value="Endonuclease Chain A"/>
    <property type="match status" value="2"/>
</dbReference>
<evidence type="ECO:0000256" key="3">
    <source>
        <dbReference type="ARBA" id="ARBA00022679"/>
    </source>
</evidence>
<keyword evidence="5 9" id="KW-0443">Lipid metabolism</keyword>
<comment type="function">
    <text evidence="9">Catalyzes the phosphatidyl group transfer from one phosphatidylglycerol molecule to another to form cardiolipin (CL) (diphosphatidylglycerol) and glycerol.</text>
</comment>
<dbReference type="InterPro" id="IPR001736">
    <property type="entry name" value="PLipase_D/transphosphatidylase"/>
</dbReference>
<evidence type="ECO:0000256" key="2">
    <source>
        <dbReference type="ARBA" id="ARBA00022516"/>
    </source>
</evidence>
<evidence type="ECO:0000256" key="8">
    <source>
        <dbReference type="ARBA" id="ARBA00023264"/>
    </source>
</evidence>
<feature type="active site" evidence="9">
    <location>
        <position position="143"/>
    </location>
</feature>
<comment type="catalytic activity">
    <reaction evidence="9">
        <text>2 a 1,2-diacyl-sn-glycero-3-phospho-(1'-sn-glycerol) = a cardiolipin + glycerol</text>
        <dbReference type="Rhea" id="RHEA:31451"/>
        <dbReference type="ChEBI" id="CHEBI:17754"/>
        <dbReference type="ChEBI" id="CHEBI:62237"/>
        <dbReference type="ChEBI" id="CHEBI:64716"/>
    </reaction>
</comment>
<feature type="domain" description="PLD phosphodiesterase" evidence="10">
    <location>
        <begin position="338"/>
        <end position="365"/>
    </location>
</feature>
<evidence type="ECO:0000256" key="6">
    <source>
        <dbReference type="ARBA" id="ARBA00023136"/>
    </source>
</evidence>
<dbReference type="SMART" id="SM00155">
    <property type="entry name" value="PLDc"/>
    <property type="match status" value="2"/>
</dbReference>
<reference evidence="11 12" key="1">
    <citation type="submission" date="2021-04" db="EMBL/GenBank/DDBJ databases">
        <title>The genome sequence of type strain Ideonella paludis KCTC 32238.</title>
        <authorList>
            <person name="Liu Y."/>
        </authorList>
    </citation>
    <scope>NUCLEOTIDE SEQUENCE [LARGE SCALE GENOMIC DNA]</scope>
    <source>
        <strain evidence="11 12">KCTC 32238</strain>
    </source>
</reference>
<feature type="domain" description="PLD phosphodiesterase" evidence="10">
    <location>
        <begin position="131"/>
        <end position="158"/>
    </location>
</feature>
<keyword evidence="12" id="KW-1185">Reference proteome</keyword>
<dbReference type="EC" id="2.7.8.-" evidence="9"/>
<evidence type="ECO:0000256" key="7">
    <source>
        <dbReference type="ARBA" id="ARBA00023209"/>
    </source>
</evidence>
<dbReference type="EMBL" id="JAGQDG010000004">
    <property type="protein sequence ID" value="MBQ0936223.1"/>
    <property type="molecule type" value="Genomic_DNA"/>
</dbReference>
<dbReference type="SUPFAM" id="SSF56024">
    <property type="entry name" value="Phospholipase D/nuclease"/>
    <property type="match status" value="2"/>
</dbReference>
<keyword evidence="4" id="KW-0677">Repeat</keyword>
<feature type="active site" evidence="9">
    <location>
        <position position="350"/>
    </location>
</feature>
<dbReference type="InterPro" id="IPR030872">
    <property type="entry name" value="Cardiolipin_synth_ClsB"/>
</dbReference>
<gene>
    <name evidence="9 11" type="primary">clsB</name>
    <name evidence="11" type="ORF">KAK11_12860</name>
</gene>
<comment type="similarity">
    <text evidence="9">Belongs to the phospholipase D family. Cardiolipin synthase subfamily. ClsB sub-subfamily.</text>
</comment>
<proteinExistence type="inferred from homology"/>
<evidence type="ECO:0000256" key="1">
    <source>
        <dbReference type="ARBA" id="ARBA00022475"/>
    </source>
</evidence>
<feature type="active site" evidence="9">
    <location>
        <position position="138"/>
    </location>
</feature>
<dbReference type="PROSITE" id="PS50035">
    <property type="entry name" value="PLD"/>
    <property type="match status" value="2"/>
</dbReference>
<evidence type="ECO:0000313" key="11">
    <source>
        <dbReference type="EMBL" id="MBQ0936223.1"/>
    </source>
</evidence>
<evidence type="ECO:0000256" key="9">
    <source>
        <dbReference type="HAMAP-Rule" id="MF_01917"/>
    </source>
</evidence>
<keyword evidence="8 9" id="KW-1208">Phospholipid metabolism</keyword>
<keyword evidence="3 9" id="KW-0808">Transferase</keyword>
<name>A0ABS5DYK0_9BURK</name>
<comment type="subcellular location">
    <subcellularLocation>
        <location evidence="9">Cell membrane</location>
        <topology evidence="9">Peripheral membrane protein</topology>
    </subcellularLocation>
</comment>
<dbReference type="RefSeq" id="WP_210809527.1">
    <property type="nucleotide sequence ID" value="NZ_JAGQDG010000004.1"/>
</dbReference>
<dbReference type="InterPro" id="IPR025202">
    <property type="entry name" value="PLD-like_dom"/>
</dbReference>
<protein>
    <recommendedName>
        <fullName evidence="9">Cardiolipin synthase B</fullName>
        <shortName evidence="9">CL synthase</shortName>
        <ecNumber evidence="9">2.7.8.-</ecNumber>
    </recommendedName>
</protein>
<feature type="active site" evidence="9">
    <location>
        <position position="343"/>
    </location>
</feature>
<dbReference type="NCBIfam" id="NF008427">
    <property type="entry name" value="PRK11263.1"/>
    <property type="match status" value="1"/>
</dbReference>
<dbReference type="Pfam" id="PF13091">
    <property type="entry name" value="PLDc_2"/>
    <property type="match status" value="2"/>
</dbReference>
<keyword evidence="7 9" id="KW-0594">Phospholipid biosynthesis</keyword>
<dbReference type="PANTHER" id="PTHR21248:SF23">
    <property type="entry name" value="CARDIOLIPIN SYNTHASE B"/>
    <property type="match status" value="1"/>
</dbReference>
<evidence type="ECO:0000259" key="10">
    <source>
        <dbReference type="PROSITE" id="PS50035"/>
    </source>
</evidence>
<organism evidence="11 12">
    <name type="scientific">Ideonella paludis</name>
    <dbReference type="NCBI Taxonomy" id="1233411"/>
    <lineage>
        <taxon>Bacteria</taxon>
        <taxon>Pseudomonadati</taxon>
        <taxon>Pseudomonadota</taxon>
        <taxon>Betaproteobacteria</taxon>
        <taxon>Burkholderiales</taxon>
        <taxon>Sphaerotilaceae</taxon>
        <taxon>Ideonella</taxon>
    </lineage>
</organism>
<dbReference type="GO" id="GO:0016740">
    <property type="term" value="F:transferase activity"/>
    <property type="evidence" value="ECO:0007669"/>
    <property type="project" value="UniProtKB-KW"/>
</dbReference>
<evidence type="ECO:0000313" key="12">
    <source>
        <dbReference type="Proteomes" id="UP000672097"/>
    </source>
</evidence>